<proteinExistence type="predicted"/>
<dbReference type="PANTHER" id="PTHR15263">
    <property type="entry name" value="I-KAPPA-B-LIKE PROTEIN IKBL"/>
    <property type="match status" value="1"/>
</dbReference>
<accession>A0A7S0Y8Q0</accession>
<dbReference type="Gene3D" id="1.25.40.20">
    <property type="entry name" value="Ankyrin repeat-containing domain"/>
    <property type="match status" value="1"/>
</dbReference>
<evidence type="ECO:0000256" key="8">
    <source>
        <dbReference type="ARBA" id="ARBA00030802"/>
    </source>
</evidence>
<reference evidence="11" key="1">
    <citation type="submission" date="2021-01" db="EMBL/GenBank/DDBJ databases">
        <authorList>
            <person name="Corre E."/>
            <person name="Pelletier E."/>
            <person name="Niang G."/>
            <person name="Scheremetjew M."/>
            <person name="Finn R."/>
            <person name="Kale V."/>
            <person name="Holt S."/>
            <person name="Cochrane G."/>
            <person name="Meng A."/>
            <person name="Brown T."/>
            <person name="Cohen L."/>
        </authorList>
    </citation>
    <scope>NUCLEOTIDE SEQUENCE</scope>
    <source>
        <strain evidence="11">SAG 63-3</strain>
    </source>
</reference>
<keyword evidence="3" id="KW-0597">Phosphoprotein</keyword>
<dbReference type="PROSITE" id="PS50088">
    <property type="entry name" value="ANK_REPEAT"/>
    <property type="match status" value="1"/>
</dbReference>
<evidence type="ECO:0000256" key="7">
    <source>
        <dbReference type="ARBA" id="ARBA00030621"/>
    </source>
</evidence>
<feature type="compositionally biased region" description="Basic and acidic residues" evidence="10">
    <location>
        <begin position="327"/>
        <end position="342"/>
    </location>
</feature>
<comment type="subcellular location">
    <subcellularLocation>
        <location evidence="1">Nucleus</location>
    </subcellularLocation>
</comment>
<feature type="region of interest" description="Disordered" evidence="10">
    <location>
        <begin position="158"/>
        <end position="187"/>
    </location>
</feature>
<gene>
    <name evidence="11" type="ORF">PPAR00522_LOCUS2797</name>
</gene>
<dbReference type="InterPro" id="IPR002110">
    <property type="entry name" value="Ankyrin_rpt"/>
</dbReference>
<evidence type="ECO:0000256" key="9">
    <source>
        <dbReference type="PROSITE-ProRule" id="PRU00023"/>
    </source>
</evidence>
<organism evidence="11">
    <name type="scientific">Polytomella parva</name>
    <dbReference type="NCBI Taxonomy" id="51329"/>
    <lineage>
        <taxon>Eukaryota</taxon>
        <taxon>Viridiplantae</taxon>
        <taxon>Chlorophyta</taxon>
        <taxon>core chlorophytes</taxon>
        <taxon>Chlorophyceae</taxon>
        <taxon>CS clade</taxon>
        <taxon>Chlamydomonadales</taxon>
        <taxon>Chlamydomonadaceae</taxon>
        <taxon>Polytomella</taxon>
    </lineage>
</organism>
<dbReference type="GO" id="GO:0005634">
    <property type="term" value="C:nucleus"/>
    <property type="evidence" value="ECO:0007669"/>
    <property type="project" value="UniProtKB-SubCell"/>
</dbReference>
<keyword evidence="6" id="KW-0539">Nucleus</keyword>
<feature type="compositionally biased region" description="Gly residues" evidence="10">
    <location>
        <begin position="249"/>
        <end position="259"/>
    </location>
</feature>
<feature type="compositionally biased region" description="Basic and acidic residues" evidence="10">
    <location>
        <begin position="260"/>
        <end position="271"/>
    </location>
</feature>
<feature type="region of interest" description="Disordered" evidence="10">
    <location>
        <begin position="1"/>
        <end position="53"/>
    </location>
</feature>
<evidence type="ECO:0000256" key="3">
    <source>
        <dbReference type="ARBA" id="ARBA00022553"/>
    </source>
</evidence>
<dbReference type="InterPro" id="IPR036770">
    <property type="entry name" value="Ankyrin_rpt-contain_sf"/>
</dbReference>
<evidence type="ECO:0000256" key="6">
    <source>
        <dbReference type="ARBA" id="ARBA00023242"/>
    </source>
</evidence>
<protein>
    <recommendedName>
        <fullName evidence="2">NF-kappa-B inhibitor-like protein 1</fullName>
    </recommendedName>
    <alternativeName>
        <fullName evidence="7">Inhibitor of kappa B-like protein</fullName>
    </alternativeName>
    <alternativeName>
        <fullName evidence="8">Nuclear factor of kappa light polypeptide gene enhancer in B-cells inhibitor-like 1</fullName>
    </alternativeName>
</protein>
<feature type="compositionally biased region" description="Acidic residues" evidence="10">
    <location>
        <begin position="28"/>
        <end position="39"/>
    </location>
</feature>
<evidence type="ECO:0000256" key="10">
    <source>
        <dbReference type="SAM" id="MobiDB-lite"/>
    </source>
</evidence>
<keyword evidence="5 9" id="KW-0040">ANK repeat</keyword>
<evidence type="ECO:0000256" key="5">
    <source>
        <dbReference type="ARBA" id="ARBA00023043"/>
    </source>
</evidence>
<feature type="region of interest" description="Disordered" evidence="10">
    <location>
        <begin position="249"/>
        <end position="288"/>
    </location>
</feature>
<sequence>MPESHRKRHHNDDKINEKRRKRSLREVYDDDHQESEELSSDANLPSSDDDNNRLKRHYKKVVRYINRDKFRRIRSILRRAPNVVNHLDSNGWTLLHHAAFSRDKHAADLLLSYGISTTTEDELGNRARDISRELKDIETAEVLCRNDKDRDQFLQTFIPLPSSSSTSSQSYHPDARNKPSSTASDPYLLWKSRMQEEEALLRDQGRCSNAYDDGYNNHYGDHYGGFGDEDGFGANDAFYASFEGGSEGSGYRSGGGLYGDGREGGLRDEQVNKSQGTPKEKDEKGFLYADETEDEWAERIWREMSGRRRAKREAEQRHFFFTTRQQGVEEERERRRKEAEANSRRILEEEMREEEKRRKRKGMEPEREEGEEGRREKKDSQKEKGSAFATLTEAREAYECRWVTFLKTVNSLLTFHYDAAPWPAVPDNQYVAMVLTGAGKDGARARIKAELLRWHPDKFMSKFGSKIREVDRQKVIDDVRRISQMLTEHICRM</sequence>
<dbReference type="PANTHER" id="PTHR15263:SF1">
    <property type="entry name" value="NF-KAPPA-B INHIBITOR-LIKE PROTEIN 1"/>
    <property type="match status" value="1"/>
</dbReference>
<dbReference type="InterPro" id="IPR038753">
    <property type="entry name" value="NFKBIL1"/>
</dbReference>
<name>A0A7S0Y8Q0_9CHLO</name>
<evidence type="ECO:0000313" key="11">
    <source>
        <dbReference type="EMBL" id="CAD8766407.1"/>
    </source>
</evidence>
<dbReference type="EMBL" id="HBFM01004903">
    <property type="protein sequence ID" value="CAD8766407.1"/>
    <property type="molecule type" value="Transcribed_RNA"/>
</dbReference>
<evidence type="ECO:0000256" key="2">
    <source>
        <dbReference type="ARBA" id="ARBA00014259"/>
    </source>
</evidence>
<evidence type="ECO:0000256" key="4">
    <source>
        <dbReference type="ARBA" id="ARBA00022737"/>
    </source>
</evidence>
<dbReference type="SUPFAM" id="SSF48403">
    <property type="entry name" value="Ankyrin repeat"/>
    <property type="match status" value="1"/>
</dbReference>
<feature type="repeat" description="ANK" evidence="9">
    <location>
        <begin position="90"/>
        <end position="122"/>
    </location>
</feature>
<dbReference type="AlphaFoldDB" id="A0A7S0Y8Q0"/>
<feature type="compositionally biased region" description="Basic and acidic residues" evidence="10">
    <location>
        <begin position="372"/>
        <end position="385"/>
    </location>
</feature>
<dbReference type="GO" id="GO:0043124">
    <property type="term" value="P:negative regulation of canonical NF-kappaB signal transduction"/>
    <property type="evidence" value="ECO:0007669"/>
    <property type="project" value="InterPro"/>
</dbReference>
<evidence type="ECO:0000256" key="1">
    <source>
        <dbReference type="ARBA" id="ARBA00004123"/>
    </source>
</evidence>
<feature type="region of interest" description="Disordered" evidence="10">
    <location>
        <begin position="350"/>
        <end position="388"/>
    </location>
</feature>
<keyword evidence="4" id="KW-0677">Repeat</keyword>
<feature type="region of interest" description="Disordered" evidence="10">
    <location>
        <begin position="323"/>
        <end position="342"/>
    </location>
</feature>